<feature type="repeat" description="Filamin" evidence="3">
    <location>
        <begin position="1296"/>
        <end position="1389"/>
    </location>
</feature>
<dbReference type="InterPro" id="IPR001298">
    <property type="entry name" value="Filamin/ABP280_rpt"/>
</dbReference>
<feature type="repeat" description="Filamin" evidence="3">
    <location>
        <begin position="1478"/>
        <end position="1570"/>
    </location>
</feature>
<feature type="repeat" description="Filamin" evidence="3">
    <location>
        <begin position="1659"/>
        <end position="1751"/>
    </location>
</feature>
<comment type="similarity">
    <text evidence="1">Belongs to the filamin family.</text>
</comment>
<feature type="repeat" description="Filamin" evidence="3">
    <location>
        <begin position="660"/>
        <end position="755"/>
    </location>
</feature>
<keyword evidence="2" id="KW-0677">Repeat</keyword>
<feature type="repeat" description="Filamin" evidence="3">
    <location>
        <begin position="468"/>
        <end position="565"/>
    </location>
</feature>
<feature type="repeat" description="Filamin" evidence="3">
    <location>
        <begin position="1024"/>
        <end position="1117"/>
    </location>
</feature>
<feature type="repeat" description="Filamin" evidence="3">
    <location>
        <begin position="1387"/>
        <end position="1480"/>
    </location>
</feature>
<feature type="repeat" description="Filamin" evidence="3">
    <location>
        <begin position="842"/>
        <end position="935"/>
    </location>
</feature>
<feature type="repeat" description="Filamin" evidence="3">
    <location>
        <begin position="1749"/>
        <end position="1842"/>
    </location>
</feature>
<accession>A0AAD9JJF1</accession>
<feature type="repeat" description="Filamin" evidence="3">
    <location>
        <begin position="1840"/>
        <end position="1932"/>
    </location>
</feature>
<feature type="repeat" description="Filamin" evidence="3">
    <location>
        <begin position="766"/>
        <end position="844"/>
    </location>
</feature>
<dbReference type="Pfam" id="PF00630">
    <property type="entry name" value="Filamin"/>
    <property type="match status" value="21"/>
</dbReference>
<reference evidence="4" key="1">
    <citation type="journal article" date="2023" name="Mol. Biol. Evol.">
        <title>Third-Generation Sequencing Reveals the Adaptive Role of the Epigenome in Three Deep-Sea Polychaetes.</title>
        <authorList>
            <person name="Perez M."/>
            <person name="Aroh O."/>
            <person name="Sun Y."/>
            <person name="Lan Y."/>
            <person name="Juniper S.K."/>
            <person name="Young C.R."/>
            <person name="Angers B."/>
            <person name="Qian P.Y."/>
        </authorList>
    </citation>
    <scope>NUCLEOTIDE SEQUENCE</scope>
    <source>
        <strain evidence="4">P08H-3</strain>
    </source>
</reference>
<dbReference type="PANTHER" id="PTHR38537:SF13">
    <property type="entry name" value="JITTERBUG, ISOFORM N"/>
    <property type="match status" value="1"/>
</dbReference>
<feature type="repeat" description="Filamin" evidence="3">
    <location>
        <begin position="1945"/>
        <end position="2029"/>
    </location>
</feature>
<keyword evidence="5" id="KW-1185">Reference proteome</keyword>
<feature type="repeat" description="Filamin" evidence="3">
    <location>
        <begin position="36"/>
        <end position="103"/>
    </location>
</feature>
<comment type="caution">
    <text evidence="4">The sequence shown here is derived from an EMBL/GenBank/DDBJ whole genome shotgun (WGS) entry which is preliminary data.</text>
</comment>
<feature type="repeat" description="Filamin" evidence="3">
    <location>
        <begin position="284"/>
        <end position="380"/>
    </location>
</feature>
<dbReference type="InterPro" id="IPR017868">
    <property type="entry name" value="Filamin/ABP280_repeat-like"/>
</dbReference>
<feature type="repeat" description="Filamin" evidence="3">
    <location>
        <begin position="394"/>
        <end position="470"/>
    </location>
</feature>
<sequence length="2138" mass="234337">MKHPSDMPVPRNIRVKHADDYIIKTTDKAVALKPPVVDIDDSGEGSLEISICGPSGNNLHNQVHQLGAGRFEVSYTPVETGPHKANILFNRQHIPGSPFHFTVIDASQVKAVGDGLGLVPCNRSATFSIHAPGARAHDLTINILDPEGRPVPTRIFESTVEKGQFTVEYTPVLPGEYKVEMLYFGQLVPGSPFIAKAWDASKVNVSNISPGRIGKPSYFKIDASRAGAGNLEIVVSAGGENVPNFVKAEDNARFEVSFTPVTIDTHTINIKFNGELVPGCPILWEPLDMPHVHSLGTGLLRVPAGRRAVVTVDPRKSSMAGSAVVEVHAPSNRVWRAHVTPIPNQGLFKAEFIPREIGPHCIMVFVGDIEIQGSPFGCEVYDVSKIKVKYSPSGVVGKPVDVEIDGTRAGVGDIEAVVKVEGRRKVPSKLLDKPHGIKRLTFLPKECHPHAVNVFFSQEVIPGSPFIIDVEDSTMVFACGRSLESAPVGERVTFDIDPSRALFRADVQLKITGPAPEYQEVPYFLRGNYVDGWQVEWRPLDIGVYSIDLKYGDSHVMGSPFKCKVYDLSKVRIIRERQTYGTEGILGDVVFYVDASEAGAGNLEVVVRSRRDGTRIPNFLEADVHPGHFKVYFTPRPHCYNYEVEVMFNERHVKGSPFYHAIIDGSRATASGPGLKLVAANKATYFDVYTQGISGEAPLQVNITGPQGHVVPSHVNGTPKSGFRVEYVPKDVGVHQVQVMFADVNIQGSPFLPEVYDACQVKVGQMPQGVLGQPMKFDVDASSAGSGKLTAEVRGHSTAPSCEVTSHASDYYVVSFVPHEVVPHYVNLMFNGDKVPGSPFLANVFDWNNIAVNWEAANLVPVNKPVMLTLDPHGAPEADIEAKVTDPYGKEVLTQISRQGALHQVIFTPLTVGQHSISVLYGRQAVVGSPGSCNVHNASHVRLIDVTQPGLVKQEMGFTVDTTEAGVGELEVEVYTQAGHSVPLYHKQLDQFHQRYTFTPQTAVNHSAEISFNYQRVPGVPLVMGVFDWDSIRVNWEAARLVPVSKPVVVDIDPRGAPPAEIISRVTDPSGKELNTSVRRHGEIYQVMFTPVMIGPHIMALTYGGQVVRGSPFTLNAYDVARVCITEASHIGALHQEMGLTVDTSNAGEGELMVEAQCRGRLLITKETSLTQHSRRFTFLPVLAETHQVSITFNRKPIQGSPVEMLVFDSNDIKVIWDMLRQVPVSKPVTFVLDPCGIPDAAVGAEIIDPEGNEILGNICRDGSLYKLNFTPMTSGTHKVTFTYAGHTVPGSPFVCTAFDLNEIKVTDITEKVILGEECHFTVDLGESGYTGEVAVEVRCAGQPVPTRYFPIDYGRRRFTFSPLVAAEHIIDVMLFEERPKGVPFSVHVIDFGELLVDYSAARSVPLGALAHIFIDPRGYPDASVEAKCTEPRGKEMPLVIAHIEGKYRIEMNPEQTGVYTFHLTFCGKPVPGSPHKCTVYSADKVKVIDLHQYSSIGEEVTFTVDLNEVGDGELSLQVTCDGQTLPVRHHPISHYRHQFTFVPQLTNDHQVNIYFNKEPIPSSPYTVRMFDVKSIVMDWDSVRPVPVNKVVTMEMDPRGLPESNIHVVVIDPTSQHLVPRVYRDGLVYKIEFTPVAVGIYNVHIMYGGITIPGSPFVCTAYDTSRVRVTDVTSSAGVGQEASFLVNLQEAGQGLLGADILHAGQSVPYQHYQVDHVTHKFSFVPMATGEHKILLHYNGEPIMGAPFNISAYDTNQMTVNAETMRTVPVNQTITVELDPRGVPDSTVEVKVTDVTGSEVPHQINKQGGVFLIEFVPRRVGPYTVDISCGGQLVPGSPFQCNAYDASKVQVTDVTEEGLVREEMGFTVYTGEAGNGELEAKLTNSGSPLQLTQRRLNQNKVRFSFIPSSPGDHEVNIQFNKMIIPNTPFTMRVHDPRVKITIRTDPDMRTIRTGSVGTCYIQTQEGVNIGMKDIKVNIIGPNGQLVPAQILQQPDGDYKVEYSSKYTGRHTVEILYNNQPIMGSPFYVEIYDPNKVIVTGTPEGTVGVPSSIDIITKDAGKANLALNIVSPSGRNVPYNINKMADGSGDVVQYVPVESGPHQIYITYGDLDVAGRNEFNDSSSHRFILVFIVAAVVEVE</sequence>
<organism evidence="4 5">
    <name type="scientific">Paralvinella palmiformis</name>
    <dbReference type="NCBI Taxonomy" id="53620"/>
    <lineage>
        <taxon>Eukaryota</taxon>
        <taxon>Metazoa</taxon>
        <taxon>Spiralia</taxon>
        <taxon>Lophotrochozoa</taxon>
        <taxon>Annelida</taxon>
        <taxon>Polychaeta</taxon>
        <taxon>Sedentaria</taxon>
        <taxon>Canalipalpata</taxon>
        <taxon>Terebellida</taxon>
        <taxon>Terebelliformia</taxon>
        <taxon>Alvinellidae</taxon>
        <taxon>Paralvinella</taxon>
    </lineage>
</organism>
<dbReference type="SMART" id="SM00557">
    <property type="entry name" value="IG_FLMN"/>
    <property type="match status" value="22"/>
</dbReference>
<evidence type="ECO:0000313" key="4">
    <source>
        <dbReference type="EMBL" id="KAK2154308.1"/>
    </source>
</evidence>
<evidence type="ECO:0000256" key="3">
    <source>
        <dbReference type="PROSITE-ProRule" id="PRU00087"/>
    </source>
</evidence>
<feature type="repeat" description="Filamin" evidence="3">
    <location>
        <begin position="1205"/>
        <end position="1298"/>
    </location>
</feature>
<dbReference type="Gene3D" id="2.60.40.10">
    <property type="entry name" value="Immunoglobulins"/>
    <property type="match status" value="23"/>
</dbReference>
<feature type="repeat" description="Filamin" evidence="3">
    <location>
        <begin position="101"/>
        <end position="197"/>
    </location>
</feature>
<feature type="repeat" description="Filamin" evidence="3">
    <location>
        <begin position="933"/>
        <end position="1026"/>
    </location>
</feature>
<name>A0AAD9JJF1_9ANNE</name>
<protein>
    <submittedName>
        <fullName evidence="4">Uncharacterized protein</fullName>
    </submittedName>
</protein>
<evidence type="ECO:0000256" key="2">
    <source>
        <dbReference type="ARBA" id="ARBA00022737"/>
    </source>
</evidence>
<gene>
    <name evidence="4" type="ORF">LSH36_271g03015</name>
</gene>
<dbReference type="Proteomes" id="UP001208570">
    <property type="component" value="Unassembled WGS sequence"/>
</dbReference>
<dbReference type="GO" id="GO:0030036">
    <property type="term" value="P:actin cytoskeleton organization"/>
    <property type="evidence" value="ECO:0007669"/>
    <property type="project" value="InterPro"/>
</dbReference>
<dbReference type="InterPro" id="IPR044801">
    <property type="entry name" value="Filamin"/>
</dbReference>
<dbReference type="InterPro" id="IPR014756">
    <property type="entry name" value="Ig_E-set"/>
</dbReference>
<feature type="repeat" description="Filamin" evidence="3">
    <location>
        <begin position="1568"/>
        <end position="1661"/>
    </location>
</feature>
<dbReference type="EMBL" id="JAODUP010000271">
    <property type="protein sequence ID" value="KAK2154308.1"/>
    <property type="molecule type" value="Genomic_DNA"/>
</dbReference>
<dbReference type="PANTHER" id="PTHR38537">
    <property type="entry name" value="JITTERBUG, ISOFORM N"/>
    <property type="match status" value="1"/>
</dbReference>
<feature type="repeat" description="Filamin" evidence="3">
    <location>
        <begin position="2027"/>
        <end position="2113"/>
    </location>
</feature>
<feature type="repeat" description="Filamin" evidence="3">
    <location>
        <begin position="1115"/>
        <end position="1207"/>
    </location>
</feature>
<feature type="repeat" description="Filamin" evidence="3">
    <location>
        <begin position="202"/>
        <end position="282"/>
    </location>
</feature>
<dbReference type="PROSITE" id="PS50194">
    <property type="entry name" value="FILAMIN_REPEAT"/>
    <property type="match status" value="23"/>
</dbReference>
<dbReference type="GO" id="GO:0051015">
    <property type="term" value="F:actin filament binding"/>
    <property type="evidence" value="ECO:0007669"/>
    <property type="project" value="InterPro"/>
</dbReference>
<dbReference type="SUPFAM" id="SSF81296">
    <property type="entry name" value="E set domains"/>
    <property type="match status" value="23"/>
</dbReference>
<proteinExistence type="inferred from homology"/>
<feature type="repeat" description="Filamin" evidence="3">
    <location>
        <begin position="563"/>
        <end position="662"/>
    </location>
</feature>
<dbReference type="InterPro" id="IPR013783">
    <property type="entry name" value="Ig-like_fold"/>
</dbReference>
<evidence type="ECO:0000256" key="1">
    <source>
        <dbReference type="ARBA" id="ARBA00009238"/>
    </source>
</evidence>
<evidence type="ECO:0000313" key="5">
    <source>
        <dbReference type="Proteomes" id="UP001208570"/>
    </source>
</evidence>